<evidence type="ECO:0000256" key="1">
    <source>
        <dbReference type="SAM" id="MobiDB-lite"/>
    </source>
</evidence>
<reference evidence="2 3" key="1">
    <citation type="journal article" date="2019" name="Sci. Rep.">
        <title>Orb-weaving spider Araneus ventricosus genome elucidates the spidroin gene catalogue.</title>
        <authorList>
            <person name="Kono N."/>
            <person name="Nakamura H."/>
            <person name="Ohtoshi R."/>
            <person name="Moran D.A.P."/>
            <person name="Shinohara A."/>
            <person name="Yoshida Y."/>
            <person name="Fujiwara M."/>
            <person name="Mori M."/>
            <person name="Tomita M."/>
            <person name="Arakawa K."/>
        </authorList>
    </citation>
    <scope>NUCLEOTIDE SEQUENCE [LARGE SCALE GENOMIC DNA]</scope>
</reference>
<dbReference type="AlphaFoldDB" id="A0A4Y2KWP6"/>
<dbReference type="EMBL" id="BGPR01005017">
    <property type="protein sequence ID" value="GBN05953.1"/>
    <property type="molecule type" value="Genomic_DNA"/>
</dbReference>
<gene>
    <name evidence="2" type="ORF">AVEN_275336_1</name>
</gene>
<protein>
    <submittedName>
        <fullName evidence="2">Uncharacterized protein</fullName>
    </submittedName>
</protein>
<evidence type="ECO:0000313" key="2">
    <source>
        <dbReference type="EMBL" id="GBN05953.1"/>
    </source>
</evidence>
<accession>A0A4Y2KWP6</accession>
<evidence type="ECO:0000313" key="3">
    <source>
        <dbReference type="Proteomes" id="UP000499080"/>
    </source>
</evidence>
<keyword evidence="3" id="KW-1185">Reference proteome</keyword>
<dbReference type="Proteomes" id="UP000499080">
    <property type="component" value="Unassembled WGS sequence"/>
</dbReference>
<sequence length="106" mass="11868">MLATWQMAWDDGDTGRLIHNIIPNQSTGHTTKFCFSQDMRLSLRFSEDSTLPKPHSVLVGETAHQSIMLRFASSQPPTIYGTTQPTTSASMVTQRSQQLNVKKEDT</sequence>
<comment type="caution">
    <text evidence="2">The sequence shown here is derived from an EMBL/GenBank/DDBJ whole genome shotgun (WGS) entry which is preliminary data.</text>
</comment>
<name>A0A4Y2KWP6_ARAVE</name>
<feature type="compositionally biased region" description="Polar residues" evidence="1">
    <location>
        <begin position="76"/>
        <end position="100"/>
    </location>
</feature>
<feature type="region of interest" description="Disordered" evidence="1">
    <location>
        <begin position="76"/>
        <end position="106"/>
    </location>
</feature>
<proteinExistence type="predicted"/>
<organism evidence="2 3">
    <name type="scientific">Araneus ventricosus</name>
    <name type="common">Orbweaver spider</name>
    <name type="synonym">Epeira ventricosa</name>
    <dbReference type="NCBI Taxonomy" id="182803"/>
    <lineage>
        <taxon>Eukaryota</taxon>
        <taxon>Metazoa</taxon>
        <taxon>Ecdysozoa</taxon>
        <taxon>Arthropoda</taxon>
        <taxon>Chelicerata</taxon>
        <taxon>Arachnida</taxon>
        <taxon>Araneae</taxon>
        <taxon>Araneomorphae</taxon>
        <taxon>Entelegynae</taxon>
        <taxon>Araneoidea</taxon>
        <taxon>Araneidae</taxon>
        <taxon>Araneus</taxon>
    </lineage>
</organism>